<proteinExistence type="inferred from homology"/>
<organism evidence="6 7">
    <name type="scientific">Clydaea vesicula</name>
    <dbReference type="NCBI Taxonomy" id="447962"/>
    <lineage>
        <taxon>Eukaryota</taxon>
        <taxon>Fungi</taxon>
        <taxon>Fungi incertae sedis</taxon>
        <taxon>Chytridiomycota</taxon>
        <taxon>Chytridiomycota incertae sedis</taxon>
        <taxon>Chytridiomycetes</taxon>
        <taxon>Lobulomycetales</taxon>
        <taxon>Lobulomycetaceae</taxon>
        <taxon>Clydaea</taxon>
    </lineage>
</organism>
<dbReference type="GO" id="GO:0005829">
    <property type="term" value="C:cytosol"/>
    <property type="evidence" value="ECO:0007669"/>
    <property type="project" value="TreeGrafter"/>
</dbReference>
<dbReference type="Gene3D" id="1.25.10.10">
    <property type="entry name" value="Leucine-rich Repeat Variant"/>
    <property type="match status" value="7"/>
</dbReference>
<dbReference type="FunFam" id="1.25.10.10:FF:000096">
    <property type="entry name" value="eIF-2-alpha kinase activator gcn1"/>
    <property type="match status" value="1"/>
</dbReference>
<name>A0AAD5U8I4_9FUNG</name>
<protein>
    <submittedName>
        <fullName evidence="6">Translational activator of GCN4</fullName>
    </submittedName>
</protein>
<keyword evidence="7" id="KW-1185">Reference proteome</keyword>
<dbReference type="InterPro" id="IPR021133">
    <property type="entry name" value="HEAT_type_2"/>
</dbReference>
<feature type="repeat" description="HEAT" evidence="3">
    <location>
        <begin position="1804"/>
        <end position="1842"/>
    </location>
</feature>
<feature type="compositionally biased region" description="Basic and acidic residues" evidence="4">
    <location>
        <begin position="30"/>
        <end position="41"/>
    </location>
</feature>
<dbReference type="SMART" id="SM01349">
    <property type="entry name" value="TOG"/>
    <property type="match status" value="2"/>
</dbReference>
<feature type="repeat" description="HEAT" evidence="3">
    <location>
        <begin position="1685"/>
        <end position="1723"/>
    </location>
</feature>
<feature type="repeat" description="HEAT" evidence="3">
    <location>
        <begin position="2148"/>
        <end position="2185"/>
    </location>
</feature>
<feature type="compositionally biased region" description="Acidic residues" evidence="4">
    <location>
        <begin position="8"/>
        <end position="29"/>
    </location>
</feature>
<keyword evidence="2" id="KW-0677">Repeat</keyword>
<evidence type="ECO:0000256" key="1">
    <source>
        <dbReference type="ARBA" id="ARBA00007366"/>
    </source>
</evidence>
<dbReference type="InterPro" id="IPR022716">
    <property type="entry name" value="Gcn1_N"/>
</dbReference>
<dbReference type="InterPro" id="IPR057546">
    <property type="entry name" value="HEAT_GCN1"/>
</dbReference>
<feature type="domain" description="TOG" evidence="5">
    <location>
        <begin position="1755"/>
        <end position="1983"/>
    </location>
</feature>
<evidence type="ECO:0000256" key="2">
    <source>
        <dbReference type="ARBA" id="ARBA00022737"/>
    </source>
</evidence>
<dbReference type="Pfam" id="PF23271">
    <property type="entry name" value="HEAT_GCN1"/>
    <property type="match status" value="1"/>
</dbReference>
<dbReference type="GO" id="GO:0019887">
    <property type="term" value="F:protein kinase regulator activity"/>
    <property type="evidence" value="ECO:0007669"/>
    <property type="project" value="TreeGrafter"/>
</dbReference>
<evidence type="ECO:0000313" key="6">
    <source>
        <dbReference type="EMBL" id="KAJ3223816.1"/>
    </source>
</evidence>
<dbReference type="GO" id="GO:0006417">
    <property type="term" value="P:regulation of translation"/>
    <property type="evidence" value="ECO:0007669"/>
    <property type="project" value="TreeGrafter"/>
</dbReference>
<reference evidence="6" key="1">
    <citation type="submission" date="2020-05" db="EMBL/GenBank/DDBJ databases">
        <title>Phylogenomic resolution of chytrid fungi.</title>
        <authorList>
            <person name="Stajich J.E."/>
            <person name="Amses K."/>
            <person name="Simmons R."/>
            <person name="Seto K."/>
            <person name="Myers J."/>
            <person name="Bonds A."/>
            <person name="Quandt C.A."/>
            <person name="Barry K."/>
            <person name="Liu P."/>
            <person name="Grigoriev I."/>
            <person name="Longcore J.E."/>
            <person name="James T.Y."/>
        </authorList>
    </citation>
    <scope>NUCLEOTIDE SEQUENCE</scope>
    <source>
        <strain evidence="6">JEL0476</strain>
    </source>
</reference>
<dbReference type="Pfam" id="PF24993">
    <property type="entry name" value="GNC1_N"/>
    <property type="match status" value="1"/>
</dbReference>
<sequence>MSPKEVESDVDEFLSDPEEESSTDDEVEETKETIQKNEEKNLQFEEDDDDFQVSSDIIFDIELPWLDFINQVIFPNINATRKLRTSCLKGVIAKLNKEEIPDNVLVIILQILIKTVFIFTDSKSVNLVFSIFEKLFEIKAAVANCDTFENPFTKVISKLLDREFKSSLLRLEPGLLFRIIAWTTKILNLMLNKQLSLNKFEKLDELVHKLENSQSLRITLELHFQCLDAIAISSNFSTSHFKKAQKVFLKCLKLTYTIYKNFDAESFNKFFQYFFNKYVTQHTSSNTAILGSLVNFKILNFGEGLNELEQSHLFKFFSEALLSSKNIIPHPYLDLFNLFLDNYMNEHVFYSIASNAERLMLRSPEVSLKVTTHLIKHGHFEVSVYFKKNAEHVINLLKFANVTVKNEALLLFKALCENSQDEIVLKYVTELMLKAITAQSSNVDQKLIYYNAFSFLPPSSEVSKTVIEILTVIATKEKDMQSLQISFSHLSRHIKYYSDLATVDSKFISSTLTPLLIKGVSESKHSVRKGFVSCLYGLSSKNAFETLTVSNVLQLAELATKIIDKVQAAGISLVDPKKDTPYLAEAYYCLSWLLRAADWETKFLKKDQIGELLNLKKTLSVLSASHKFLFNEKFFSKLLITEEEHYAFIDVIFLILNDNELFSPFSSDSANFSALSCALCYLAVLSPHKDVREKVHQELQQIVIDKKNSEFLIERVVEVVKVALTPLLQQKSTAEIRIWDDKIIRSSKDLGYRIFRTIQSVVPNFSANNMKKHLPKPVHQKSLLNLIIITCSSVVTESMGNDAWVSLCFRSGYNPKVLIEENASFLFGTWLKSNSASEVGKISSGILAATSLFTSVAPHVVLQSLVTWIAEGLSDNLVSGISASDLQIWKTKEGELCFDPTKKKVGQIEERPKNAEEKWEQDLRKELKLKGQASNKPMVKQSGKSGNGKSDTKQAKIERELIAAQLDKEVKIRKSVQSTFEKITAALDIFDSILSGFKLSFAEDLSEVVDNFMSILTETILKVITREMSLISKNRHLIEDSHLVIFLGRRAIQTYINLGSIADYKLEDLVQKAKPSLPMCILSCLAIREHETDGIPILYARADLQEFAKKIFGSLKSMYSLSSPLRPSSFSYVFPLCRAIILVERKVSTLKNKQVAELTMLASEILLEHCSLGSCIEIPRSEIVKCLVFLLEHYPRLHKTAKEGLLTFCSAVGSSQGEINSITGNPDFASDVILQLLESLLNFEEIVRDSCLQSLQYLQIPEHLSEVFAVKIFVAKHDNFESIKQHAETLWDTWDQNYVIEKRAINDIVDVVVHELTVIRESAGKALCSILKLYPNEISPTLEKLYGLYKTKAAPIVPEYDEYGMLIATSIDKKDEWPARAGIASALNFCSELIQDPVNLFSFFVDSEALGDANEHVRNLMLEAALSSIRQHGKGCVKELLAIFDAYLQKPAQPSETHDRIRENVVILLGTLAQHLDPSDTLIPQVVSKLMETLKTPSEAVQMAVAECLPSLVKLIPKAVVNLIYELLDQLVNAKRYAERRGAAYGLAGVVKGSGVSSLKEFNIMSDLKEYIEDKKNLQKREGALFAYETLSRALGRLFEPYVMQILPVLLNCYGDSSKEVREATHDACKVIMSKLSGHCVKLVLPSLLNGLAVDNWRTKLGSVEVLGSMAFLAPKQLSLSLPQVVPKLTDALADSHSRVQAAAQTALTNFGQVIKNPEIQALVPVMIQALVDPNKKTNSALVALLETAFVHYIDAPSLALIVPILQRGLRERSTEVKKKAAQIMGNMAWLTDQKDLIPYLKSLLPGLKDVLVDPVPEARATAAKALGSMVERMGEDSFPGLVAELLATLKSDTSGVDRSGASQGLSEILSGLGKDRLEGLLPEIILNAGSQKTYVREGFMTLLIYLPATHGASFQPYLVQIIPPILRGLADEYETVRDSALKAAQMVVKNYSTSSIDLLLPELENGLNNENWRIRASSLQLMGDLLYRISGISAVHDEDEEADTTSAEAAKKALVAALGMDRYQSILASIYIIRCDSHGVVRQSSLHVWKSLVNNTPRTLKDILPVLMEELILSLASSSADKRSVAARTLGELVRKMGENILLQIVPLLENGLLSENEDSRQGVCVGMSEIMAAAGKQSVQDFALNCIPGVRKALIDEEPVVREAAAVTFDTLHQHIGSKAIDEILPSLLNELKSGTGSGRQNYALEALKEIMAVRSNVVFPVLIPTLIAKPITVFNARALGSLISVAGHSLNKRLNIILLALVGALEQKDAAVIDVRESLKTLMTSISDDGVDSLMTILNEFISEGTHNQRKAACELASIFFSQNPADHSNYTADWISKLVGLLKIDEANEVDLETVKAAWNALEALTKSISNSELEKFVVPCRRAISLVSEDMEVGETLAGFNLPKGISPIIPIFLQGLMFGSSDIRAQGALGLGDLVKVTSPDSLRSFVTQITGPLIRVIGDRFPATVKGAILQTIGEILNKVPALLKPFLPQLQRTFIKCLFETATSVRDKAARCLSILITMQTRLDPLVIELTQGIRNSEDNGIKEAMLKALFGLMKVLNSSEDRDINSTSKTSIQDLILHILLKSSENDDGLRVWGAKCFGSLCCYLEVAEAETIIKSKILKFDDETSWTYMSGSLLAITEICKQAPDLIKNLKLLDSIVSCVTTTCTKDKLQIVEPSITVMGLLLSHKAYKHEVEKALIPLLISNLTTGSPSEIRRESLVILKEVSKKDFELIEKYLPTLIPATMNCVRDRVIPVKLAAEKALYHALQIGKNDEILQNVIKTCDAVTARSVGDYAKRVLSKFNDTDSDEGSEMVVF</sequence>
<dbReference type="Pfam" id="PF24987">
    <property type="entry name" value="HEAT_EF3_N"/>
    <property type="match status" value="2"/>
</dbReference>
<dbReference type="GO" id="GO:0034198">
    <property type="term" value="P:cellular response to amino acid starvation"/>
    <property type="evidence" value="ECO:0007669"/>
    <property type="project" value="TreeGrafter"/>
</dbReference>
<dbReference type="Pfam" id="PF12074">
    <property type="entry name" value="Gcn1_N"/>
    <property type="match status" value="1"/>
</dbReference>
<dbReference type="InterPro" id="IPR056810">
    <property type="entry name" value="GNC1-like_N"/>
</dbReference>
<dbReference type="InterPro" id="IPR034085">
    <property type="entry name" value="TOG"/>
</dbReference>
<dbReference type="Pfam" id="PF24916">
    <property type="entry name" value="HEAT_GCN1_fung"/>
    <property type="match status" value="1"/>
</dbReference>
<evidence type="ECO:0000256" key="4">
    <source>
        <dbReference type="SAM" id="MobiDB-lite"/>
    </source>
</evidence>
<comment type="similarity">
    <text evidence="1">Belongs to the GCN1 family.</text>
</comment>
<feature type="region of interest" description="Disordered" evidence="4">
    <location>
        <begin position="934"/>
        <end position="953"/>
    </location>
</feature>
<evidence type="ECO:0000256" key="3">
    <source>
        <dbReference type="PROSITE-ProRule" id="PRU00103"/>
    </source>
</evidence>
<dbReference type="InterPro" id="IPR011989">
    <property type="entry name" value="ARM-like"/>
</dbReference>
<dbReference type="Pfam" id="PF24984">
    <property type="entry name" value="HEAT_EF3_GNC1"/>
    <property type="match status" value="1"/>
</dbReference>
<dbReference type="InterPro" id="IPR016024">
    <property type="entry name" value="ARM-type_fold"/>
</dbReference>
<dbReference type="Proteomes" id="UP001211065">
    <property type="component" value="Unassembled WGS sequence"/>
</dbReference>
<comment type="caution">
    <text evidence="6">The sequence shown here is derived from an EMBL/GenBank/DDBJ whole genome shotgun (WGS) entry which is preliminary data.</text>
</comment>
<dbReference type="PROSITE" id="PS50077">
    <property type="entry name" value="HEAT_REPEAT"/>
    <property type="match status" value="3"/>
</dbReference>
<dbReference type="PANTHER" id="PTHR23346:SF7">
    <property type="entry name" value="STALLED RIBOSOME SENSOR GCN1"/>
    <property type="match status" value="1"/>
</dbReference>
<dbReference type="EMBL" id="JADGJW010000116">
    <property type="protein sequence ID" value="KAJ3223816.1"/>
    <property type="molecule type" value="Genomic_DNA"/>
</dbReference>
<feature type="region of interest" description="Disordered" evidence="4">
    <location>
        <begin position="1"/>
        <end position="41"/>
    </location>
</feature>
<dbReference type="PANTHER" id="PTHR23346">
    <property type="entry name" value="TRANSLATIONAL ACTIVATOR GCN1-RELATED"/>
    <property type="match status" value="1"/>
</dbReference>
<feature type="domain" description="TOG" evidence="5">
    <location>
        <begin position="1502"/>
        <end position="1744"/>
    </location>
</feature>
<dbReference type="InterPro" id="IPR056809">
    <property type="entry name" value="HEAT_GCN1_fung"/>
</dbReference>
<dbReference type="SUPFAM" id="SSF48371">
    <property type="entry name" value="ARM repeat"/>
    <property type="match status" value="3"/>
</dbReference>
<accession>A0AAD5U8I4</accession>
<dbReference type="Pfam" id="PF25801">
    <property type="entry name" value="HEAT_GCN1_C_2"/>
    <property type="match status" value="1"/>
</dbReference>
<gene>
    <name evidence="6" type="primary">GCN1</name>
    <name evidence="6" type="ORF">HK099_000646</name>
</gene>
<evidence type="ECO:0000259" key="5">
    <source>
        <dbReference type="SMART" id="SM01349"/>
    </source>
</evidence>
<evidence type="ECO:0000313" key="7">
    <source>
        <dbReference type="Proteomes" id="UP001211065"/>
    </source>
</evidence>